<sequence>MSSKWGLHSASVLVCKLTDGKLRKLYLNETRPNLAVRQMANIGCSICALRNIATGAVVVNYSRNFMKTAHLDQMIASLVDEKEKA</sequence>
<evidence type="ECO:0000313" key="1">
    <source>
        <dbReference type="Proteomes" id="UP000887565"/>
    </source>
</evidence>
<organism evidence="1 2">
    <name type="scientific">Romanomermis culicivorax</name>
    <name type="common">Nematode worm</name>
    <dbReference type="NCBI Taxonomy" id="13658"/>
    <lineage>
        <taxon>Eukaryota</taxon>
        <taxon>Metazoa</taxon>
        <taxon>Ecdysozoa</taxon>
        <taxon>Nematoda</taxon>
        <taxon>Enoplea</taxon>
        <taxon>Dorylaimia</taxon>
        <taxon>Mermithida</taxon>
        <taxon>Mermithoidea</taxon>
        <taxon>Mermithidae</taxon>
        <taxon>Romanomermis</taxon>
    </lineage>
</organism>
<evidence type="ECO:0000313" key="2">
    <source>
        <dbReference type="WBParaSite" id="nRc.2.0.1.t30936-RA"/>
    </source>
</evidence>
<reference evidence="2" key="1">
    <citation type="submission" date="2022-11" db="UniProtKB">
        <authorList>
            <consortium name="WormBaseParasite"/>
        </authorList>
    </citation>
    <scope>IDENTIFICATION</scope>
</reference>
<protein>
    <submittedName>
        <fullName evidence="2">Uncharacterized protein</fullName>
    </submittedName>
</protein>
<dbReference type="AlphaFoldDB" id="A0A915JX87"/>
<dbReference type="WBParaSite" id="nRc.2.0.1.t30936-RA">
    <property type="protein sequence ID" value="nRc.2.0.1.t30936-RA"/>
    <property type="gene ID" value="nRc.2.0.1.g30936"/>
</dbReference>
<proteinExistence type="predicted"/>
<accession>A0A915JX87</accession>
<dbReference type="Proteomes" id="UP000887565">
    <property type="component" value="Unplaced"/>
</dbReference>
<keyword evidence="1" id="KW-1185">Reference proteome</keyword>
<name>A0A915JX87_ROMCU</name>